<dbReference type="GO" id="GO:0006506">
    <property type="term" value="P:GPI anchor biosynthetic process"/>
    <property type="evidence" value="ECO:0007669"/>
    <property type="project" value="UniProtKB-KW"/>
</dbReference>
<keyword evidence="6 9" id="KW-1133">Transmembrane helix</keyword>
<name>A0A9P8CUP9_MORAP</name>
<feature type="compositionally biased region" description="Low complexity" evidence="8">
    <location>
        <begin position="247"/>
        <end position="284"/>
    </location>
</feature>
<feature type="transmembrane region" description="Helical" evidence="9">
    <location>
        <begin position="43"/>
        <end position="61"/>
    </location>
</feature>
<keyword evidence="5" id="KW-0256">Endoplasmic reticulum</keyword>
<evidence type="ECO:0000256" key="3">
    <source>
        <dbReference type="ARBA" id="ARBA00022502"/>
    </source>
</evidence>
<evidence type="ECO:0000256" key="4">
    <source>
        <dbReference type="ARBA" id="ARBA00022692"/>
    </source>
</evidence>
<feature type="region of interest" description="Disordered" evidence="8">
    <location>
        <begin position="222"/>
        <end position="296"/>
    </location>
</feature>
<evidence type="ECO:0000256" key="2">
    <source>
        <dbReference type="ARBA" id="ARBA00004687"/>
    </source>
</evidence>
<accession>A0A9P8CUP9</accession>
<comment type="subcellular location">
    <subcellularLocation>
        <location evidence="1">Endoplasmic reticulum membrane</location>
        <topology evidence="1">Multi-pass membrane protein</topology>
    </subcellularLocation>
</comment>
<feature type="transmembrane region" description="Helical" evidence="9">
    <location>
        <begin position="73"/>
        <end position="93"/>
    </location>
</feature>
<dbReference type="Proteomes" id="UP000717515">
    <property type="component" value="Unassembled WGS sequence"/>
</dbReference>
<keyword evidence="7 9" id="KW-0472">Membrane</keyword>
<evidence type="ECO:0000256" key="9">
    <source>
        <dbReference type="SAM" id="Phobius"/>
    </source>
</evidence>
<evidence type="ECO:0000256" key="7">
    <source>
        <dbReference type="ARBA" id="ARBA00023136"/>
    </source>
</evidence>
<dbReference type="EMBL" id="JAIFTL010000243">
    <property type="protein sequence ID" value="KAG9320963.1"/>
    <property type="molecule type" value="Genomic_DNA"/>
</dbReference>
<reference evidence="10" key="1">
    <citation type="submission" date="2021-07" db="EMBL/GenBank/DDBJ databases">
        <title>Draft genome of Mortierella alpina, strain LL118, isolated from an aspen leaf litter sample.</title>
        <authorList>
            <person name="Yang S."/>
            <person name="Vinatzer B.A."/>
        </authorList>
    </citation>
    <scope>NUCLEOTIDE SEQUENCE</scope>
    <source>
        <strain evidence="10">LL118</strain>
    </source>
</reference>
<proteinExistence type="predicted"/>
<feature type="compositionally biased region" description="Low complexity" evidence="8">
    <location>
        <begin position="222"/>
        <end position="239"/>
    </location>
</feature>
<evidence type="ECO:0000256" key="6">
    <source>
        <dbReference type="ARBA" id="ARBA00022989"/>
    </source>
</evidence>
<gene>
    <name evidence="10" type="ORF">KVV02_003452</name>
</gene>
<comment type="caution">
    <text evidence="10">The sequence shown here is derived from an EMBL/GenBank/DDBJ whole genome shotgun (WGS) entry which is preliminary data.</text>
</comment>
<evidence type="ECO:0000256" key="8">
    <source>
        <dbReference type="SAM" id="MobiDB-lite"/>
    </source>
</evidence>
<keyword evidence="4 9" id="KW-0812">Transmembrane</keyword>
<evidence type="ECO:0000256" key="5">
    <source>
        <dbReference type="ARBA" id="ARBA00022824"/>
    </source>
</evidence>
<evidence type="ECO:0000313" key="10">
    <source>
        <dbReference type="EMBL" id="KAG9320963.1"/>
    </source>
</evidence>
<evidence type="ECO:0000313" key="11">
    <source>
        <dbReference type="Proteomes" id="UP000717515"/>
    </source>
</evidence>
<evidence type="ECO:0000256" key="1">
    <source>
        <dbReference type="ARBA" id="ARBA00004477"/>
    </source>
</evidence>
<dbReference type="AlphaFoldDB" id="A0A9P8CUP9"/>
<comment type="pathway">
    <text evidence="2">Glycolipid biosynthesis; glycosylphosphatidylinositol-anchor biosynthesis.</text>
</comment>
<protein>
    <submittedName>
        <fullName evidence="10">Uncharacterized protein</fullName>
    </submittedName>
</protein>
<dbReference type="InterPro" id="IPR009580">
    <property type="entry name" value="GPI_biosynthesis_protein_Pig-F"/>
</dbReference>
<sequence>MSTKMYIALRPLRFTIGLLSLVNFMILATALRFSERQNDFMDFQQIIINGCLFIACIYSFFGRATWSPTYRLTMIWIISVLSLIYSISLLVKIENHGGCSSTYFTGLLYRCRMQYVISGIELFWTVALLAEGMITYRQSRDQEWQEQIHMEEEAQAQANAVHYQPDLSLYGPDGGPGLRRVVSGGDGFTHTGPSALEMEPLPVYMPRANKDQPQIIDMANLGGQQQQQSEEPTPTYHAPPTTPPPAAYASGSNTALPSSSASSSAGQPLGASNSTGSAAPASASIPLPTSGPPSQAKETSQLASYLSLLTFYPASFVLGTDITSWLRIFIRSSPRTYTEAALYCQGMMAIFGAWLGSIVIPLDWDRPWQAWPVPCVLGAFLFYCIGTLVGFVVGVVMRQRAARKEFGVAAKAGKQRKKHKTG</sequence>
<feature type="transmembrane region" description="Helical" evidence="9">
    <location>
        <begin position="12"/>
        <end position="31"/>
    </location>
</feature>
<keyword evidence="3" id="KW-0337">GPI-anchor biosynthesis</keyword>
<feature type="transmembrane region" description="Helical" evidence="9">
    <location>
        <begin position="340"/>
        <end position="359"/>
    </location>
</feature>
<organism evidence="10 11">
    <name type="scientific">Mortierella alpina</name>
    <name type="common">Oleaginous fungus</name>
    <name type="synonym">Mortierella renispora</name>
    <dbReference type="NCBI Taxonomy" id="64518"/>
    <lineage>
        <taxon>Eukaryota</taxon>
        <taxon>Fungi</taxon>
        <taxon>Fungi incertae sedis</taxon>
        <taxon>Mucoromycota</taxon>
        <taxon>Mortierellomycotina</taxon>
        <taxon>Mortierellomycetes</taxon>
        <taxon>Mortierellales</taxon>
        <taxon>Mortierellaceae</taxon>
        <taxon>Mortierella</taxon>
    </lineage>
</organism>
<dbReference type="Pfam" id="PF06699">
    <property type="entry name" value="PIG-F"/>
    <property type="match status" value="1"/>
</dbReference>
<feature type="transmembrane region" description="Helical" evidence="9">
    <location>
        <begin position="113"/>
        <end position="130"/>
    </location>
</feature>
<feature type="transmembrane region" description="Helical" evidence="9">
    <location>
        <begin position="371"/>
        <end position="396"/>
    </location>
</feature>
<dbReference type="GO" id="GO:0005789">
    <property type="term" value="C:endoplasmic reticulum membrane"/>
    <property type="evidence" value="ECO:0007669"/>
    <property type="project" value="UniProtKB-SubCell"/>
</dbReference>
<feature type="region of interest" description="Disordered" evidence="8">
    <location>
        <begin position="174"/>
        <end position="200"/>
    </location>
</feature>